<protein>
    <submittedName>
        <fullName evidence="1">Uncharacterized protein</fullName>
    </submittedName>
</protein>
<gene>
    <name evidence="1" type="ORF">Nocox_20375</name>
</gene>
<evidence type="ECO:0000313" key="2">
    <source>
        <dbReference type="Proteomes" id="UP000824681"/>
    </source>
</evidence>
<dbReference type="PROSITE" id="PS51257">
    <property type="entry name" value="PROKAR_LIPOPROTEIN"/>
    <property type="match status" value="1"/>
</dbReference>
<evidence type="ECO:0000313" key="1">
    <source>
        <dbReference type="EMBL" id="QYC41684.1"/>
    </source>
</evidence>
<dbReference type="Proteomes" id="UP000824681">
    <property type="component" value="Chromosome"/>
</dbReference>
<accession>A0ABX8U4L8</accession>
<organism evidence="1 2">
    <name type="scientific">Nonomuraea coxensis DSM 45129</name>
    <dbReference type="NCBI Taxonomy" id="1122611"/>
    <lineage>
        <taxon>Bacteria</taxon>
        <taxon>Bacillati</taxon>
        <taxon>Actinomycetota</taxon>
        <taxon>Actinomycetes</taxon>
        <taxon>Streptosporangiales</taxon>
        <taxon>Streptosporangiaceae</taxon>
        <taxon>Nonomuraea</taxon>
    </lineage>
</organism>
<dbReference type="RefSeq" id="WP_020543473.1">
    <property type="nucleotide sequence ID" value="NZ_CP068985.1"/>
</dbReference>
<sequence length="81" mass="8272">MARSDGNAFDTATCTYLAALAACTPPATTDSRPLLAFIVAAVATAAAAGRDATTIGWTTIAAIDHCRSRPADDLQLLGFTT</sequence>
<name>A0ABX8U4L8_9ACTN</name>
<dbReference type="EMBL" id="CP068985">
    <property type="protein sequence ID" value="QYC41684.1"/>
    <property type="molecule type" value="Genomic_DNA"/>
</dbReference>
<reference evidence="1 2" key="1">
    <citation type="journal article" date="2021" name="ACS Chem. Biol.">
        <title>Genomic-Led Discovery of a Novel Glycopeptide Antibiotic by Nonomuraea coxensis DSM 45129.</title>
        <authorList>
            <person name="Yushchuk O."/>
            <person name="Vior N.M."/>
            <person name="Andreo-Vidal A."/>
            <person name="Berini F."/>
            <person name="Ruckert C."/>
            <person name="Busche T."/>
            <person name="Binda E."/>
            <person name="Kalinowski J."/>
            <person name="Truman A.W."/>
            <person name="Marinelli F."/>
        </authorList>
    </citation>
    <scope>NUCLEOTIDE SEQUENCE [LARGE SCALE GENOMIC DNA]</scope>
    <source>
        <strain evidence="1 2">DSM 45129</strain>
    </source>
</reference>
<proteinExistence type="predicted"/>
<keyword evidence="2" id="KW-1185">Reference proteome</keyword>